<reference evidence="2" key="2">
    <citation type="submission" date="2020-03" db="EMBL/GenBank/DDBJ databases">
        <title>Walnut 2.0.</title>
        <authorList>
            <person name="Marrano A."/>
            <person name="Britton M."/>
            <person name="Zimin A.V."/>
            <person name="Zaini P.A."/>
            <person name="Workman R."/>
            <person name="Puiu D."/>
            <person name="Bianco L."/>
            <person name="Allen B.J."/>
            <person name="Troggio M."/>
            <person name="Leslie C.A."/>
            <person name="Timp W."/>
            <person name="Dendekar A."/>
            <person name="Salzberg S.L."/>
            <person name="Neale D.B."/>
        </authorList>
    </citation>
    <scope>NUCLEOTIDE SEQUENCE</scope>
    <source>
        <tissue evidence="2">Leaves</tissue>
    </source>
</reference>
<gene>
    <name evidence="2" type="ORF">F2P56_013642</name>
</gene>
<dbReference type="SUPFAM" id="SSF51445">
    <property type="entry name" value="(Trans)glycosidases"/>
    <property type="match status" value="1"/>
</dbReference>
<dbReference type="Proteomes" id="UP000619265">
    <property type="component" value="Unassembled WGS sequence"/>
</dbReference>
<comment type="caution">
    <text evidence="2">The sequence shown here is derived from an EMBL/GenBank/DDBJ whole genome shotgun (WGS) entry which is preliminary data.</text>
</comment>
<reference evidence="2" key="1">
    <citation type="submission" date="2015-10" db="EMBL/GenBank/DDBJ databases">
        <authorList>
            <person name="Martinez-Garcia P.J."/>
            <person name="Crepeau M.W."/>
            <person name="Puiu D."/>
            <person name="Gonzalez-Ibeas D."/>
            <person name="Whalen J."/>
            <person name="Stevens K."/>
            <person name="Paul R."/>
            <person name="Butterfield T."/>
            <person name="Britton M."/>
            <person name="Reagan R."/>
            <person name="Chakraborty S."/>
            <person name="Walawage S.L."/>
            <person name="Vasquez-Gross H.A."/>
            <person name="Cardeno C."/>
            <person name="Famula R."/>
            <person name="Pratt K."/>
            <person name="Kuruganti S."/>
            <person name="Aradhya M.K."/>
            <person name="Leslie C.A."/>
            <person name="Dandekar A.M."/>
            <person name="Salzberg S.L."/>
            <person name="Wegrzyn J.L."/>
            <person name="Langley C.H."/>
            <person name="Neale D.B."/>
        </authorList>
    </citation>
    <scope>NUCLEOTIDE SEQUENCE</scope>
    <source>
        <tissue evidence="2">Leaves</tissue>
    </source>
</reference>
<dbReference type="Gene3D" id="3.20.20.80">
    <property type="entry name" value="Glycosidases"/>
    <property type="match status" value="1"/>
</dbReference>
<organism evidence="2 3">
    <name type="scientific">Juglans regia</name>
    <name type="common">English walnut</name>
    <dbReference type="NCBI Taxonomy" id="51240"/>
    <lineage>
        <taxon>Eukaryota</taxon>
        <taxon>Viridiplantae</taxon>
        <taxon>Streptophyta</taxon>
        <taxon>Embryophyta</taxon>
        <taxon>Tracheophyta</taxon>
        <taxon>Spermatophyta</taxon>
        <taxon>Magnoliopsida</taxon>
        <taxon>eudicotyledons</taxon>
        <taxon>Gunneridae</taxon>
        <taxon>Pentapetalae</taxon>
        <taxon>rosids</taxon>
        <taxon>fabids</taxon>
        <taxon>Fagales</taxon>
        <taxon>Juglandaceae</taxon>
        <taxon>Juglans</taxon>
    </lineage>
</organism>
<dbReference type="SMR" id="A0A834CZA4"/>
<evidence type="ECO:0000313" key="2">
    <source>
        <dbReference type="EMBL" id="KAF5469578.1"/>
    </source>
</evidence>
<evidence type="ECO:0000259" key="1">
    <source>
        <dbReference type="PROSITE" id="PS51910"/>
    </source>
</evidence>
<protein>
    <recommendedName>
        <fullName evidence="1">GH18 domain-containing protein</fullName>
    </recommendedName>
</protein>
<dbReference type="GO" id="GO:0005975">
    <property type="term" value="P:carbohydrate metabolic process"/>
    <property type="evidence" value="ECO:0007669"/>
    <property type="project" value="InterPro"/>
</dbReference>
<feature type="domain" description="GH18" evidence="1">
    <location>
        <begin position="1"/>
        <end position="151"/>
    </location>
</feature>
<dbReference type="Pfam" id="PF00704">
    <property type="entry name" value="Glyco_hydro_18"/>
    <property type="match status" value="1"/>
</dbReference>
<dbReference type="Gramene" id="Jr06_19780_p1">
    <property type="protein sequence ID" value="cds.Jr06_19780_p1"/>
    <property type="gene ID" value="Jr06_19780"/>
</dbReference>
<proteinExistence type="predicted"/>
<dbReference type="EMBL" id="LIHL02000006">
    <property type="protein sequence ID" value="KAF5469578.1"/>
    <property type="molecule type" value="Genomic_DNA"/>
</dbReference>
<dbReference type="PANTHER" id="PTHR11177:SF362">
    <property type="entry name" value="CLASS V CHITINASE-LIKE"/>
    <property type="match status" value="1"/>
</dbReference>
<dbReference type="PANTHER" id="PTHR11177">
    <property type="entry name" value="CHITINASE"/>
    <property type="match status" value="1"/>
</dbReference>
<dbReference type="InterPro" id="IPR050314">
    <property type="entry name" value="Glycosyl_Hydrlase_18"/>
</dbReference>
<evidence type="ECO:0000313" key="3">
    <source>
        <dbReference type="Proteomes" id="UP000619265"/>
    </source>
</evidence>
<sequence>MVSNESFRKSFIDSSIRIARLYGFQGLDLCWVSANSSSDMTNMGLLFQEWRDSVNSEAKNSSRQELILTAAVQYSPDVESASFPVDSIRSYLNWVHVMAYDHYMPEWVLMQPCMTHQVSLTQIMALAHGLVEACLQASWFWVCLSTVMPGR</sequence>
<dbReference type="AlphaFoldDB" id="A0A834CZA4"/>
<accession>A0A834CZA4</accession>
<dbReference type="PROSITE" id="PS51910">
    <property type="entry name" value="GH18_2"/>
    <property type="match status" value="1"/>
</dbReference>
<name>A0A834CZA4_JUGRE</name>
<dbReference type="InterPro" id="IPR017853">
    <property type="entry name" value="GH"/>
</dbReference>
<dbReference type="InterPro" id="IPR001223">
    <property type="entry name" value="Glyco_hydro18_cat"/>
</dbReference>